<feature type="transmembrane region" description="Helical" evidence="9">
    <location>
        <begin position="239"/>
        <end position="261"/>
    </location>
</feature>
<reference evidence="10 11" key="1">
    <citation type="submission" date="2015-07" db="EMBL/GenBank/DDBJ databases">
        <title>Genome sequence of Levilinea saccharolytica DSM 16555.</title>
        <authorList>
            <person name="Hemp J."/>
            <person name="Ward L.M."/>
            <person name="Pace L.A."/>
            <person name="Fischer W.W."/>
        </authorList>
    </citation>
    <scope>NUCLEOTIDE SEQUENCE [LARGE SCALE GENOMIC DNA]</scope>
    <source>
        <strain evidence="10 11">KIBI-1</strain>
    </source>
</reference>
<evidence type="ECO:0000256" key="6">
    <source>
        <dbReference type="ARBA" id="ARBA00022989"/>
    </source>
</evidence>
<organism evidence="10 11">
    <name type="scientific">Levilinea saccharolytica</name>
    <dbReference type="NCBI Taxonomy" id="229921"/>
    <lineage>
        <taxon>Bacteria</taxon>
        <taxon>Bacillati</taxon>
        <taxon>Chloroflexota</taxon>
        <taxon>Anaerolineae</taxon>
        <taxon>Anaerolineales</taxon>
        <taxon>Anaerolineaceae</taxon>
        <taxon>Levilinea</taxon>
    </lineage>
</organism>
<feature type="transmembrane region" description="Helical" evidence="9">
    <location>
        <begin position="87"/>
        <end position="108"/>
    </location>
</feature>
<protein>
    <recommendedName>
        <fullName evidence="12">Permease</fullName>
    </recommendedName>
</protein>
<feature type="compositionally biased region" description="Basic and acidic residues" evidence="8">
    <location>
        <begin position="12"/>
        <end position="22"/>
    </location>
</feature>
<comment type="subcellular location">
    <subcellularLocation>
        <location evidence="1">Cell membrane</location>
        <topology evidence="1">Multi-pass membrane protein</topology>
    </subcellularLocation>
</comment>
<feature type="transmembrane region" description="Helical" evidence="9">
    <location>
        <begin position="340"/>
        <end position="370"/>
    </location>
</feature>
<proteinExistence type="inferred from homology"/>
<gene>
    <name evidence="10" type="ORF">ADN01_15680</name>
</gene>
<evidence type="ECO:0000256" key="2">
    <source>
        <dbReference type="ARBA" id="ARBA00009773"/>
    </source>
</evidence>
<dbReference type="GO" id="GO:0055085">
    <property type="term" value="P:transmembrane transport"/>
    <property type="evidence" value="ECO:0007669"/>
    <property type="project" value="TreeGrafter"/>
</dbReference>
<keyword evidence="3" id="KW-0813">Transport</keyword>
<evidence type="ECO:0000256" key="5">
    <source>
        <dbReference type="ARBA" id="ARBA00022692"/>
    </source>
</evidence>
<evidence type="ECO:0000256" key="9">
    <source>
        <dbReference type="SAM" id="Phobius"/>
    </source>
</evidence>
<dbReference type="PANTHER" id="PTHR21716:SF53">
    <property type="entry name" value="PERMEASE PERM-RELATED"/>
    <property type="match status" value="1"/>
</dbReference>
<comment type="caution">
    <text evidence="10">The sequence shown here is derived from an EMBL/GenBank/DDBJ whole genome shotgun (WGS) entry which is preliminary data.</text>
</comment>
<dbReference type="RefSeq" id="WP_062417864.1">
    <property type="nucleotide sequence ID" value="NZ_DF967974.1"/>
</dbReference>
<accession>A0A0P6XR09</accession>
<dbReference type="InterPro" id="IPR002549">
    <property type="entry name" value="AI-2E-like"/>
</dbReference>
<dbReference type="AlphaFoldDB" id="A0A0P6XR09"/>
<evidence type="ECO:0000313" key="10">
    <source>
        <dbReference type="EMBL" id="KPL77696.1"/>
    </source>
</evidence>
<dbReference type="Pfam" id="PF01594">
    <property type="entry name" value="AI-2E_transport"/>
    <property type="match status" value="1"/>
</dbReference>
<keyword evidence="5 9" id="KW-0812">Transmembrane</keyword>
<evidence type="ECO:0008006" key="12">
    <source>
        <dbReference type="Google" id="ProtNLM"/>
    </source>
</evidence>
<dbReference type="STRING" id="229921.ADN01_15680"/>
<dbReference type="Proteomes" id="UP000050501">
    <property type="component" value="Unassembled WGS sequence"/>
</dbReference>
<feature type="region of interest" description="Disordered" evidence="8">
    <location>
        <begin position="1"/>
        <end position="26"/>
    </location>
</feature>
<evidence type="ECO:0000256" key="3">
    <source>
        <dbReference type="ARBA" id="ARBA00022448"/>
    </source>
</evidence>
<keyword evidence="11" id="KW-1185">Reference proteome</keyword>
<comment type="similarity">
    <text evidence="2">Belongs to the autoinducer-2 exporter (AI-2E) (TC 2.A.86) family.</text>
</comment>
<feature type="transmembrane region" description="Helical" evidence="9">
    <location>
        <begin position="33"/>
        <end position="66"/>
    </location>
</feature>
<feature type="transmembrane region" description="Helical" evidence="9">
    <location>
        <begin position="176"/>
        <end position="198"/>
    </location>
</feature>
<keyword evidence="7 9" id="KW-0472">Membrane</keyword>
<keyword evidence="4" id="KW-1003">Cell membrane</keyword>
<keyword evidence="6 9" id="KW-1133">Transmembrane helix</keyword>
<evidence type="ECO:0000256" key="7">
    <source>
        <dbReference type="ARBA" id="ARBA00023136"/>
    </source>
</evidence>
<feature type="transmembrane region" description="Helical" evidence="9">
    <location>
        <begin position="273"/>
        <end position="291"/>
    </location>
</feature>
<dbReference type="OrthoDB" id="9793390at2"/>
<sequence length="420" mass="45851">MEEMEAEQQSAEEGKRTRKEGSSPRWSNTTKLIVGLTLVAMLAGLLIGYKSIVGPLLLAFMIAYLLQPLADGLRQRLHCSWRVAVNLLYLVVLVLLLGLLTWGGIALVEQASSLVTFLQKGIADLPRLLNDFAAQPLQFGPFVIPVETENLANLANQALGVVQPVLSRLGGVITSLASGAATTMGWLFFMLLVSYFMLAESGGLREELFSIQIPGYEYDLKRMGAELSRIWNAFLRGQMIIMLITVVVYSVLLGGLGVRYFYGLALLAGLARFVPYVGPAVAWTAYGLVAFFQGWTLFGISPIAYALVVVGVAWVTDVIMDNMVVPRLLADTLRVHPAAVMVAALVGARLLGIVGVVLAAPVVATGKLLVEYALRKLADRDPWEGIVTPPPPPRLSNVIRGLREQWTNRARALRDRLQKR</sequence>
<dbReference type="EMBL" id="LGCM01000059">
    <property type="protein sequence ID" value="KPL77696.1"/>
    <property type="molecule type" value="Genomic_DNA"/>
</dbReference>
<evidence type="ECO:0000313" key="11">
    <source>
        <dbReference type="Proteomes" id="UP000050501"/>
    </source>
</evidence>
<evidence type="ECO:0000256" key="1">
    <source>
        <dbReference type="ARBA" id="ARBA00004651"/>
    </source>
</evidence>
<name>A0A0P6XR09_9CHLR</name>
<dbReference type="PANTHER" id="PTHR21716">
    <property type="entry name" value="TRANSMEMBRANE PROTEIN"/>
    <property type="match status" value="1"/>
</dbReference>
<evidence type="ECO:0000256" key="8">
    <source>
        <dbReference type="SAM" id="MobiDB-lite"/>
    </source>
</evidence>
<feature type="transmembrane region" description="Helical" evidence="9">
    <location>
        <begin position="303"/>
        <end position="320"/>
    </location>
</feature>
<evidence type="ECO:0000256" key="4">
    <source>
        <dbReference type="ARBA" id="ARBA00022475"/>
    </source>
</evidence>
<dbReference type="GO" id="GO:0005886">
    <property type="term" value="C:plasma membrane"/>
    <property type="evidence" value="ECO:0007669"/>
    <property type="project" value="UniProtKB-SubCell"/>
</dbReference>